<sequence length="50" mass="6090">MGGEEELVKWTAYWYSMWSHQRETKIWKGFFKIPFSTQDDQKALNYLEGK</sequence>
<accession>A0A3Q9GDP9</accession>
<organism evidence="2 3">
    <name type="scientific">Moraxella catarrhalis</name>
    <name type="common">Branhamella catarrhalis</name>
    <dbReference type="NCBI Taxonomy" id="480"/>
    <lineage>
        <taxon>Bacteria</taxon>
        <taxon>Pseudomonadati</taxon>
        <taxon>Pseudomonadota</taxon>
        <taxon>Gammaproteobacteria</taxon>
        <taxon>Moraxellales</taxon>
        <taxon>Moraxellaceae</taxon>
        <taxon>Moraxella</taxon>
    </lineage>
</organism>
<dbReference type="Proteomes" id="UP000280228">
    <property type="component" value="Chromosome"/>
</dbReference>
<gene>
    <name evidence="1" type="ORF">EJK53_1571</name>
    <name evidence="2" type="ORF">EJK53_1645</name>
</gene>
<protein>
    <submittedName>
        <fullName evidence="2">Uncharacterized protein</fullName>
    </submittedName>
</protein>
<dbReference type="EMBL" id="CP034662">
    <property type="protein sequence ID" value="AZQ92910.1"/>
    <property type="molecule type" value="Genomic_DNA"/>
</dbReference>
<dbReference type="RefSeq" id="WP_164715487.1">
    <property type="nucleotide sequence ID" value="NZ_CP034662.1"/>
</dbReference>
<evidence type="ECO:0000313" key="1">
    <source>
        <dbReference type="EMBL" id="AZQ92910.1"/>
    </source>
</evidence>
<reference evidence="2 3" key="1">
    <citation type="submission" date="2018-12" db="EMBL/GenBank/DDBJ databases">
        <title>Persistence of Moraxella catarrhalis in Chronic Obstructive Pulmonary Disease and Regulation of the Hag/MID Adhesin.</title>
        <authorList>
            <person name="Murphy T."/>
            <person name="Zhao X."/>
            <person name="Vyas G."/>
            <person name="Aluvathingal J."/>
            <person name="Nadendla S."/>
            <person name="Tallon L."/>
            <person name="Tettelin H."/>
        </authorList>
    </citation>
    <scope>NUCLEOTIDE SEQUENCE [LARGE SCALE GENOMIC DNA]</scope>
    <source>
        <strain evidence="2 3">46P58B1</strain>
    </source>
</reference>
<evidence type="ECO:0000313" key="3">
    <source>
        <dbReference type="Proteomes" id="UP000280228"/>
    </source>
</evidence>
<evidence type="ECO:0000313" key="2">
    <source>
        <dbReference type="EMBL" id="AZQ93135.1"/>
    </source>
</evidence>
<name>A0A3Q9GDP9_MORCA</name>
<dbReference type="EMBL" id="CP034662">
    <property type="protein sequence ID" value="AZQ93135.1"/>
    <property type="molecule type" value="Genomic_DNA"/>
</dbReference>
<proteinExistence type="predicted"/>
<dbReference type="AlphaFoldDB" id="A0A3Q9GDP9"/>